<dbReference type="PROSITE" id="PS00041">
    <property type="entry name" value="HTH_ARAC_FAMILY_1"/>
    <property type="match status" value="1"/>
</dbReference>
<dbReference type="GO" id="GO:0003700">
    <property type="term" value="F:DNA-binding transcription factor activity"/>
    <property type="evidence" value="ECO:0007669"/>
    <property type="project" value="InterPro"/>
</dbReference>
<dbReference type="PROSITE" id="PS01124">
    <property type="entry name" value="HTH_ARAC_FAMILY_2"/>
    <property type="match status" value="1"/>
</dbReference>
<sequence length="328" mass="37344">MPQTICLLALEGMITTSLSLPLEMLTAALHMQRANRIHDQDSELLVTGENSQPVRCTGGLRLQPDATLSTTPQTDVIFIPSFWRNPSVRSQQWQTLKEWLIIQHQGGAKICATGTGVFLLADTGLLDGQPATTHWYYLDRLHKLHPELLLKRHHLLTQSGNLYCAGSVNSIADLTIHLIEQMFSSATASRVAQQFSPEIRRRYSELFYSFENSSPHQDESIVMVQQWLHEHYPTLLSFADVAKQFSMSQRTLNRRFLEATGLTPSQWLLRLRVEKARDLLTSTNLDICDIALRCGFQDPGYFSRVFRKHMETTPGQYRSSVRSKLFSP</sequence>
<dbReference type="InterPro" id="IPR018062">
    <property type="entry name" value="HTH_AraC-typ_CS"/>
</dbReference>
<dbReference type="PANTHER" id="PTHR43130:SF11">
    <property type="entry name" value="TRANSCRIPTIONAL REGULATORY PROTEIN"/>
    <property type="match status" value="1"/>
</dbReference>
<keyword evidence="1" id="KW-0805">Transcription regulation</keyword>
<dbReference type="EMBL" id="FWPT01000005">
    <property type="protein sequence ID" value="SMA47208.1"/>
    <property type="molecule type" value="Genomic_DNA"/>
</dbReference>
<dbReference type="RefSeq" id="WP_087110060.1">
    <property type="nucleotide sequence ID" value="NZ_CBCSCN010000003.1"/>
</dbReference>
<dbReference type="PRINTS" id="PR00032">
    <property type="entry name" value="HTHARAC"/>
</dbReference>
<reference evidence="5 6" key="1">
    <citation type="submission" date="2017-03" db="EMBL/GenBank/DDBJ databases">
        <authorList>
            <person name="Afonso C.L."/>
            <person name="Miller P.J."/>
            <person name="Scott M.A."/>
            <person name="Spackman E."/>
            <person name="Goraichik I."/>
            <person name="Dimitrov K.M."/>
            <person name="Suarez D.L."/>
            <person name="Swayne D.E."/>
        </authorList>
    </citation>
    <scope>NUCLEOTIDE SEQUENCE [LARGE SCALE GENOMIC DNA]</scope>
    <source>
        <strain evidence="5">SB41UT1</strain>
    </source>
</reference>
<evidence type="ECO:0000313" key="5">
    <source>
        <dbReference type="EMBL" id="SMA47208.1"/>
    </source>
</evidence>
<dbReference type="Gene3D" id="1.10.10.60">
    <property type="entry name" value="Homeodomain-like"/>
    <property type="match status" value="2"/>
</dbReference>
<dbReference type="PANTHER" id="PTHR43130">
    <property type="entry name" value="ARAC-FAMILY TRANSCRIPTIONAL REGULATOR"/>
    <property type="match status" value="1"/>
</dbReference>
<keyword evidence="6" id="KW-1185">Reference proteome</keyword>
<dbReference type="GO" id="GO:0043565">
    <property type="term" value="F:sequence-specific DNA binding"/>
    <property type="evidence" value="ECO:0007669"/>
    <property type="project" value="InterPro"/>
</dbReference>
<evidence type="ECO:0000259" key="4">
    <source>
        <dbReference type="PROSITE" id="PS01124"/>
    </source>
</evidence>
<dbReference type="CDD" id="cd03138">
    <property type="entry name" value="GATase1_AraC_2"/>
    <property type="match status" value="1"/>
</dbReference>
<dbReference type="InterPro" id="IPR052158">
    <property type="entry name" value="INH-QAR"/>
</dbReference>
<keyword evidence="2" id="KW-0238">DNA-binding</keyword>
<dbReference type="Pfam" id="PF01965">
    <property type="entry name" value="DJ-1_PfpI"/>
    <property type="match status" value="1"/>
</dbReference>
<protein>
    <submittedName>
        <fullName evidence="5">HTH-type transcriptional regulator CdhR</fullName>
    </submittedName>
</protein>
<dbReference type="SMART" id="SM00342">
    <property type="entry name" value="HTH_ARAC"/>
    <property type="match status" value="1"/>
</dbReference>
<evidence type="ECO:0000256" key="3">
    <source>
        <dbReference type="ARBA" id="ARBA00023163"/>
    </source>
</evidence>
<accession>A0A1X7AJT9</accession>
<feature type="domain" description="HTH araC/xylS-type" evidence="4">
    <location>
        <begin position="222"/>
        <end position="320"/>
    </location>
</feature>
<evidence type="ECO:0000313" key="6">
    <source>
        <dbReference type="Proteomes" id="UP000196573"/>
    </source>
</evidence>
<dbReference type="SUPFAM" id="SSF52317">
    <property type="entry name" value="Class I glutamine amidotransferase-like"/>
    <property type="match status" value="1"/>
</dbReference>
<dbReference type="InterPro" id="IPR002818">
    <property type="entry name" value="DJ-1/PfpI"/>
</dbReference>
<dbReference type="SUPFAM" id="SSF46689">
    <property type="entry name" value="Homeodomain-like"/>
    <property type="match status" value="2"/>
</dbReference>
<dbReference type="Gene3D" id="3.40.50.880">
    <property type="match status" value="1"/>
</dbReference>
<dbReference type="Pfam" id="PF12833">
    <property type="entry name" value="HTH_18"/>
    <property type="match status" value="1"/>
</dbReference>
<dbReference type="Proteomes" id="UP000196573">
    <property type="component" value="Unassembled WGS sequence"/>
</dbReference>
<evidence type="ECO:0000256" key="1">
    <source>
        <dbReference type="ARBA" id="ARBA00023015"/>
    </source>
</evidence>
<name>A0A1X7AJT9_9GAMM</name>
<dbReference type="InterPro" id="IPR018060">
    <property type="entry name" value="HTH_AraC"/>
</dbReference>
<keyword evidence="3" id="KW-0804">Transcription</keyword>
<organism evidence="5 6">
    <name type="scientific">Parendozoicomonas haliclonae</name>
    <dbReference type="NCBI Taxonomy" id="1960125"/>
    <lineage>
        <taxon>Bacteria</taxon>
        <taxon>Pseudomonadati</taxon>
        <taxon>Pseudomonadota</taxon>
        <taxon>Gammaproteobacteria</taxon>
        <taxon>Oceanospirillales</taxon>
        <taxon>Endozoicomonadaceae</taxon>
        <taxon>Parendozoicomonas</taxon>
    </lineage>
</organism>
<evidence type="ECO:0000256" key="2">
    <source>
        <dbReference type="ARBA" id="ARBA00023125"/>
    </source>
</evidence>
<dbReference type="InterPro" id="IPR029062">
    <property type="entry name" value="Class_I_gatase-like"/>
</dbReference>
<gene>
    <name evidence="5" type="primary">cdhR_1</name>
    <name evidence="5" type="ORF">EHSB41UT_02341</name>
</gene>
<proteinExistence type="predicted"/>
<dbReference type="InterPro" id="IPR020449">
    <property type="entry name" value="Tscrpt_reg_AraC-type_HTH"/>
</dbReference>
<dbReference type="InterPro" id="IPR009057">
    <property type="entry name" value="Homeodomain-like_sf"/>
</dbReference>
<dbReference type="OrthoDB" id="6057514at2"/>
<dbReference type="AlphaFoldDB" id="A0A1X7AJT9"/>